<evidence type="ECO:0000313" key="3">
    <source>
        <dbReference type="Proteomes" id="UP000756346"/>
    </source>
</evidence>
<dbReference type="CDD" id="cd18186">
    <property type="entry name" value="BTB_POZ_ZBTB_KLHL-like"/>
    <property type="match status" value="1"/>
</dbReference>
<reference evidence="2" key="1">
    <citation type="journal article" date="2021" name="Nat. Commun.">
        <title>Genetic determinants of endophytism in the Arabidopsis root mycobiome.</title>
        <authorList>
            <person name="Mesny F."/>
            <person name="Miyauchi S."/>
            <person name="Thiergart T."/>
            <person name="Pickel B."/>
            <person name="Atanasova L."/>
            <person name="Karlsson M."/>
            <person name="Huettel B."/>
            <person name="Barry K.W."/>
            <person name="Haridas S."/>
            <person name="Chen C."/>
            <person name="Bauer D."/>
            <person name="Andreopoulos W."/>
            <person name="Pangilinan J."/>
            <person name="LaButti K."/>
            <person name="Riley R."/>
            <person name="Lipzen A."/>
            <person name="Clum A."/>
            <person name="Drula E."/>
            <person name="Henrissat B."/>
            <person name="Kohler A."/>
            <person name="Grigoriev I.V."/>
            <person name="Martin F.M."/>
            <person name="Hacquard S."/>
        </authorList>
    </citation>
    <scope>NUCLEOTIDE SEQUENCE</scope>
    <source>
        <strain evidence="2">MPI-CAGE-CH-0230</strain>
    </source>
</reference>
<dbReference type="PANTHER" id="PTHR47843:SF5">
    <property type="entry name" value="BTB_POZ DOMAIN PROTEIN"/>
    <property type="match status" value="1"/>
</dbReference>
<keyword evidence="3" id="KW-1185">Reference proteome</keyword>
<dbReference type="AlphaFoldDB" id="A0A9P9BHX2"/>
<feature type="domain" description="BTB" evidence="1">
    <location>
        <begin position="131"/>
        <end position="198"/>
    </location>
</feature>
<dbReference type="PROSITE" id="PS50097">
    <property type="entry name" value="BTB"/>
    <property type="match status" value="1"/>
</dbReference>
<dbReference type="PANTHER" id="PTHR47843">
    <property type="entry name" value="BTB DOMAIN-CONTAINING PROTEIN-RELATED"/>
    <property type="match status" value="1"/>
</dbReference>
<name>A0A9P9BHX2_9PEZI</name>
<dbReference type="SUPFAM" id="SSF54695">
    <property type="entry name" value="POZ domain"/>
    <property type="match status" value="1"/>
</dbReference>
<dbReference type="InterPro" id="IPR011333">
    <property type="entry name" value="SKP1/BTB/POZ_sf"/>
</dbReference>
<evidence type="ECO:0000259" key="1">
    <source>
        <dbReference type="PROSITE" id="PS50097"/>
    </source>
</evidence>
<accession>A0A9P9BHX2</accession>
<dbReference type="Pfam" id="PF00651">
    <property type="entry name" value="BTB"/>
    <property type="match status" value="1"/>
</dbReference>
<dbReference type="InterPro" id="IPR000210">
    <property type="entry name" value="BTB/POZ_dom"/>
</dbReference>
<proteinExistence type="predicted"/>
<comment type="caution">
    <text evidence="2">The sequence shown here is derived from an EMBL/GenBank/DDBJ whole genome shotgun (WGS) entry which is preliminary data.</text>
</comment>
<organism evidence="2 3">
    <name type="scientific">Microdochium trichocladiopsis</name>
    <dbReference type="NCBI Taxonomy" id="1682393"/>
    <lineage>
        <taxon>Eukaryota</taxon>
        <taxon>Fungi</taxon>
        <taxon>Dikarya</taxon>
        <taxon>Ascomycota</taxon>
        <taxon>Pezizomycotina</taxon>
        <taxon>Sordariomycetes</taxon>
        <taxon>Xylariomycetidae</taxon>
        <taxon>Xylariales</taxon>
        <taxon>Microdochiaceae</taxon>
        <taxon>Microdochium</taxon>
    </lineage>
</organism>
<dbReference type="OrthoDB" id="6359816at2759"/>
<dbReference type="Proteomes" id="UP000756346">
    <property type="component" value="Unassembled WGS sequence"/>
</dbReference>
<evidence type="ECO:0000313" key="2">
    <source>
        <dbReference type="EMBL" id="KAH7012520.1"/>
    </source>
</evidence>
<dbReference type="EMBL" id="JAGTJQ010000014">
    <property type="protein sequence ID" value="KAH7012520.1"/>
    <property type="molecule type" value="Genomic_DNA"/>
</dbReference>
<protein>
    <recommendedName>
        <fullName evidence="1">BTB domain-containing protein</fullName>
    </recommendedName>
</protein>
<dbReference type="Gene3D" id="3.30.710.10">
    <property type="entry name" value="Potassium Channel Kv1.1, Chain A"/>
    <property type="match status" value="1"/>
</dbReference>
<gene>
    <name evidence="2" type="ORF">B0I36DRAFT_436596</name>
</gene>
<dbReference type="GeneID" id="70192380"/>
<sequence length="312" mass="34800">MPWISAAEDHVDGHTIDNRLLTILDHYSTTANSESISMPPNPGRTSYISGGANMRAGSGSPLLFETTVSPERYPSLRKSRAFMKDYHACTKVCAGLLGTAFTSTPSLPTTDAPQRELHSAIASLHLNELYSDLIIASTTKSYPVHKVVVCTRSDFIAGWCRSDRDEVADGILSLPNDDPLVVDAMIQYFYRLDYAVPVEQAQDQEDAGLLFHAKVYTLAEMYLVRGLKELAVVKFKTASLSQNWNTQGFLDAAKEAYTSTPETVRTLRQVVLETFAMRKELLDKEETQEVIKGTDGLAYDILFHFHQTQYNF</sequence>
<dbReference type="RefSeq" id="XP_046004785.1">
    <property type="nucleotide sequence ID" value="XM_046162834.1"/>
</dbReference>